<keyword evidence="2" id="KW-1185">Reference proteome</keyword>
<evidence type="ECO:0000313" key="2">
    <source>
        <dbReference type="Proteomes" id="UP000254875"/>
    </source>
</evidence>
<gene>
    <name evidence="1" type="ORF">DLM46_25815</name>
</gene>
<evidence type="ECO:0000313" key="1">
    <source>
        <dbReference type="EMBL" id="RDJ99865.1"/>
    </source>
</evidence>
<dbReference type="RefSeq" id="WP_133300380.1">
    <property type="nucleotide sequence ID" value="NZ_QHKS01000019.1"/>
</dbReference>
<reference evidence="2" key="1">
    <citation type="submission" date="2018-05" db="EMBL/GenBank/DDBJ databases">
        <authorList>
            <person name="Feng T."/>
        </authorList>
    </citation>
    <scope>NUCLEOTIDE SEQUENCE [LARGE SCALE GENOMIC DNA]</scope>
    <source>
        <strain evidence="2">S27</strain>
    </source>
</reference>
<organism evidence="1 2">
    <name type="scientific">Paraburkholderia lacunae</name>
    <dbReference type="NCBI Taxonomy" id="2211104"/>
    <lineage>
        <taxon>Bacteria</taxon>
        <taxon>Pseudomonadati</taxon>
        <taxon>Pseudomonadota</taxon>
        <taxon>Betaproteobacteria</taxon>
        <taxon>Burkholderiales</taxon>
        <taxon>Burkholderiaceae</taxon>
        <taxon>Paraburkholderia</taxon>
    </lineage>
</organism>
<sequence length="68" mass="7524">MHTCPLLRVSMESRNVAAKHRFATRTNSSIPGRRLAMLLASLAGLIGWRALRDVLDAIPDSNDDFGLF</sequence>
<name>A0A370N2N4_9BURK</name>
<dbReference type="EMBL" id="QHKS01000019">
    <property type="protein sequence ID" value="RDJ99865.1"/>
    <property type="molecule type" value="Genomic_DNA"/>
</dbReference>
<protein>
    <submittedName>
        <fullName evidence="1">Uncharacterized protein</fullName>
    </submittedName>
</protein>
<comment type="caution">
    <text evidence="1">The sequence shown here is derived from an EMBL/GenBank/DDBJ whole genome shotgun (WGS) entry which is preliminary data.</text>
</comment>
<dbReference type="Proteomes" id="UP000254875">
    <property type="component" value="Unassembled WGS sequence"/>
</dbReference>
<dbReference type="OrthoDB" id="9104546at2"/>
<accession>A0A370N2N4</accession>
<dbReference type="AlphaFoldDB" id="A0A370N2N4"/>
<proteinExistence type="predicted"/>